<dbReference type="GO" id="GO:0046872">
    <property type="term" value="F:metal ion binding"/>
    <property type="evidence" value="ECO:0007669"/>
    <property type="project" value="UniProtKB-KW"/>
</dbReference>
<evidence type="ECO:0000256" key="4">
    <source>
        <dbReference type="ARBA" id="ARBA00022837"/>
    </source>
</evidence>
<feature type="chain" id="PRO_5013669249" description="Sulfatase N-terminal domain-containing protein" evidence="5">
    <location>
        <begin position="34"/>
        <end position="797"/>
    </location>
</feature>
<dbReference type="GO" id="GO:0004065">
    <property type="term" value="F:arylsulfatase activity"/>
    <property type="evidence" value="ECO:0007669"/>
    <property type="project" value="TreeGrafter"/>
</dbReference>
<feature type="domain" description="Sulfatase N-terminal" evidence="6">
    <location>
        <begin position="35"/>
        <end position="456"/>
    </location>
</feature>
<dbReference type="InterPro" id="IPR017850">
    <property type="entry name" value="Alkaline_phosphatase_core_sf"/>
</dbReference>
<dbReference type="AlphaFoldDB" id="A0A2D2D3M8"/>
<dbReference type="PANTHER" id="PTHR42693">
    <property type="entry name" value="ARYLSULFATASE FAMILY MEMBER"/>
    <property type="match status" value="1"/>
</dbReference>
<organism evidence="7 8">
    <name type="scientific">Methylosinus trichosporium (strain ATCC 35070 / NCIMB 11131 / UNIQEM 75 / OB3b)</name>
    <dbReference type="NCBI Taxonomy" id="595536"/>
    <lineage>
        <taxon>Bacteria</taxon>
        <taxon>Pseudomonadati</taxon>
        <taxon>Pseudomonadota</taxon>
        <taxon>Alphaproteobacteria</taxon>
        <taxon>Hyphomicrobiales</taxon>
        <taxon>Methylocystaceae</taxon>
        <taxon>Methylosinus</taxon>
    </lineage>
</organism>
<dbReference type="RefSeq" id="WP_003613759.1">
    <property type="nucleotide sequence ID" value="NZ_ADVE02000001.1"/>
</dbReference>
<dbReference type="STRING" id="595536.GCA_000178815_01529"/>
<dbReference type="InterPro" id="IPR000917">
    <property type="entry name" value="Sulfatase_N"/>
</dbReference>
<dbReference type="PROSITE" id="PS00149">
    <property type="entry name" value="SULFATASE_2"/>
    <property type="match status" value="1"/>
</dbReference>
<dbReference type="Pfam" id="PF00884">
    <property type="entry name" value="Sulfatase"/>
    <property type="match status" value="1"/>
</dbReference>
<evidence type="ECO:0000256" key="5">
    <source>
        <dbReference type="SAM" id="SignalP"/>
    </source>
</evidence>
<keyword evidence="8" id="KW-1185">Reference proteome</keyword>
<evidence type="ECO:0000313" key="7">
    <source>
        <dbReference type="EMBL" id="ATQ69610.1"/>
    </source>
</evidence>
<name>A0A2D2D3M8_METT3</name>
<dbReference type="InterPro" id="IPR018247">
    <property type="entry name" value="EF_Hand_1_Ca_BS"/>
</dbReference>
<gene>
    <name evidence="7" type="ORF">CQW49_18260</name>
</gene>
<comment type="similarity">
    <text evidence="1">Belongs to the sulfatase family.</text>
</comment>
<dbReference type="GO" id="GO:0000272">
    <property type="term" value="P:polysaccharide catabolic process"/>
    <property type="evidence" value="ECO:0007669"/>
    <property type="project" value="InterPro"/>
</dbReference>
<dbReference type="InterPro" id="IPR036439">
    <property type="entry name" value="Dockerin_dom_sf"/>
</dbReference>
<dbReference type="PROSITE" id="PS00018">
    <property type="entry name" value="EF_HAND_1"/>
    <property type="match status" value="1"/>
</dbReference>
<proteinExistence type="inferred from homology"/>
<dbReference type="SUPFAM" id="SSF53649">
    <property type="entry name" value="Alkaline phosphatase-like"/>
    <property type="match status" value="1"/>
</dbReference>
<feature type="signal peptide" evidence="5">
    <location>
        <begin position="1"/>
        <end position="33"/>
    </location>
</feature>
<evidence type="ECO:0000256" key="3">
    <source>
        <dbReference type="ARBA" id="ARBA00022801"/>
    </source>
</evidence>
<keyword evidence="5" id="KW-0732">Signal</keyword>
<keyword evidence="2" id="KW-0479">Metal-binding</keyword>
<accession>A0A2D2D3M8</accession>
<evidence type="ECO:0000259" key="6">
    <source>
        <dbReference type="Pfam" id="PF00884"/>
    </source>
</evidence>
<dbReference type="EMBL" id="CP023737">
    <property type="protein sequence ID" value="ATQ69610.1"/>
    <property type="molecule type" value="Genomic_DNA"/>
</dbReference>
<evidence type="ECO:0000313" key="8">
    <source>
        <dbReference type="Proteomes" id="UP000230709"/>
    </source>
</evidence>
<dbReference type="Gene3D" id="1.10.1330.10">
    <property type="entry name" value="Dockerin domain"/>
    <property type="match status" value="1"/>
</dbReference>
<keyword evidence="3" id="KW-0378">Hydrolase</keyword>
<evidence type="ECO:0000256" key="1">
    <source>
        <dbReference type="ARBA" id="ARBA00008779"/>
    </source>
</evidence>
<keyword evidence="4" id="KW-0106">Calcium</keyword>
<dbReference type="PANTHER" id="PTHR42693:SF33">
    <property type="entry name" value="ARYLSULFATASE"/>
    <property type="match status" value="1"/>
</dbReference>
<dbReference type="InterPro" id="IPR050738">
    <property type="entry name" value="Sulfatase"/>
</dbReference>
<evidence type="ECO:0000256" key="2">
    <source>
        <dbReference type="ARBA" id="ARBA00022723"/>
    </source>
</evidence>
<protein>
    <recommendedName>
        <fullName evidence="6">Sulfatase N-terminal domain-containing protein</fullName>
    </recommendedName>
</protein>
<dbReference type="KEGG" id="mtw:CQW49_18260"/>
<dbReference type="InterPro" id="IPR024607">
    <property type="entry name" value="Sulfatase_CS"/>
</dbReference>
<dbReference type="Gene3D" id="3.40.720.10">
    <property type="entry name" value="Alkaline Phosphatase, subunit A"/>
    <property type="match status" value="1"/>
</dbReference>
<dbReference type="Proteomes" id="UP000230709">
    <property type="component" value="Chromosome"/>
</dbReference>
<sequence length="797" mass="84115">MNARFTMTSAVSALVSAVLGLLGAATTAAPARAAPDILFIVLDDVGVDQLSIFGYGGVTPPKTPNMAKIAAAGVRFSNVWSMPQCSSSRSTYFTGRLPPRTGVGLAIQENHLPQTYVSSFETTLPRLLETAGYKSALVGKYHLGTERDPAGDCAPASRGFDSFAGNMRSGPPSIDLTAGNVDPTGAQVCGYYQVGAAGACYTKASSGVSCRFIGSGQTDSQTSPARTCLQRGGIFTPGKSCGADAPATSDFDRYNAYYVWPRTAFSGKRSPTLSSCGVGSTVDRTYLTIAQQNDGVSWWKSQTGPRMLTLSFNAIHAPLQKPPTTLVPDPDDKPSACNSMLPDRELLNLAIESLDAAIGRTLAQIGLSQLGADGRTIARLNLGDTMVAIIGDNGSFGPTVRATDGFDVGRSKGTTYQTGVWVPLIVAGGQVVQPGRVVDALISTADLYGLFAAMAGLDAAKLAPPSHRLDSVPMHAYLTDPAATPTRKINYTEINSGTFTPDLSERSWPCVIGSQCSDVLFPTEGFCKDNGGVWYGPGAAAQYSSCCAVAAANSSSSITPMAVRQRAARDLRWKLVRSETMNCAKPLAGSGQQPVVPWAEYATQSKDEFYDLKKVAGSNPAGMDYAANDKLAACAASDPATCLPSNLRSTYRKLAAEIDRIAGETSEEAACRAKGDGNLDMRIDRQDIADWQAFAGKGPSRYDINVDGETDDDDLSIIRANLGRACMTVCRRADLDRNGQVDKADLALLRRQSGRCKDTLCGGDLDGDGRVAASDEVFMRKAMGVCGGRAHSVAVRH</sequence>
<reference evidence="8" key="1">
    <citation type="submission" date="2017-10" db="EMBL/GenBank/DDBJ databases">
        <title>Completed PacBio SMRT sequence of Methylosinus trichosporium OB3b reveals presence of a third large plasmid.</title>
        <authorList>
            <person name="Charles T.C."/>
            <person name="Lynch M.D.J."/>
            <person name="Heil J.R."/>
            <person name="Cheng J."/>
        </authorList>
    </citation>
    <scope>NUCLEOTIDE SEQUENCE [LARGE SCALE GENOMIC DNA]</scope>
    <source>
        <strain evidence="8">OB3b</strain>
    </source>
</reference>